<accession>A0A0A1U809</accession>
<dbReference type="InterPro" id="IPR035979">
    <property type="entry name" value="RBD_domain_sf"/>
</dbReference>
<evidence type="ECO:0000313" key="3">
    <source>
        <dbReference type="Proteomes" id="UP000014680"/>
    </source>
</evidence>
<gene>
    <name evidence="2" type="ORF">EIN_267490</name>
</gene>
<keyword evidence="3" id="KW-1185">Reference proteome</keyword>
<reference evidence="2 3" key="1">
    <citation type="submission" date="2012-10" db="EMBL/GenBank/DDBJ databases">
        <authorList>
            <person name="Zafar N."/>
            <person name="Inman J."/>
            <person name="Hall N."/>
            <person name="Lorenzi H."/>
            <person name="Caler E."/>
        </authorList>
    </citation>
    <scope>NUCLEOTIDE SEQUENCE [LARGE SCALE GENOMIC DNA]</scope>
    <source>
        <strain evidence="2 3">IP1</strain>
    </source>
</reference>
<dbReference type="Proteomes" id="UP000014680">
    <property type="component" value="Unassembled WGS sequence"/>
</dbReference>
<organism evidence="2 3">
    <name type="scientific">Entamoeba invadens IP1</name>
    <dbReference type="NCBI Taxonomy" id="370355"/>
    <lineage>
        <taxon>Eukaryota</taxon>
        <taxon>Amoebozoa</taxon>
        <taxon>Evosea</taxon>
        <taxon>Archamoebae</taxon>
        <taxon>Mastigamoebida</taxon>
        <taxon>Entamoebidae</taxon>
        <taxon>Entamoeba</taxon>
    </lineage>
</organism>
<evidence type="ECO:0000256" key="1">
    <source>
        <dbReference type="SAM" id="MobiDB-lite"/>
    </source>
</evidence>
<proteinExistence type="predicted"/>
<dbReference type="OMA" id="ENHDHIQ"/>
<dbReference type="SUPFAM" id="SSF54928">
    <property type="entry name" value="RNA-binding domain, RBD"/>
    <property type="match status" value="1"/>
</dbReference>
<feature type="region of interest" description="Disordered" evidence="1">
    <location>
        <begin position="150"/>
        <end position="170"/>
    </location>
</feature>
<dbReference type="VEuPathDB" id="AmoebaDB:EIN_267490"/>
<dbReference type="AlphaFoldDB" id="A0A0A1U809"/>
<dbReference type="GeneID" id="14889994"/>
<evidence type="ECO:0000313" key="2">
    <source>
        <dbReference type="EMBL" id="ELP91033.1"/>
    </source>
</evidence>
<evidence type="ECO:0008006" key="4">
    <source>
        <dbReference type="Google" id="ProtNLM"/>
    </source>
</evidence>
<name>A0A0A1U809_ENTIV</name>
<protein>
    <recommendedName>
        <fullName evidence="4">RRM domain-containing protein</fullName>
    </recommendedName>
</protein>
<sequence length="170" mass="19040">MSECGEVVVVGVPPSIPMSDLKTILNNVGKVVDMKDFCVEGFPRKDGRRDVLVTFQNTEDAYIARHISGAKYLDWIVVVMQPDMYRSEVTHEDDKENEENGLGLSLDSFVNFMMGTSQNNKKKMKNNTEECEDKEVVVSTSAGKVVFKKVNKPLPPLPNKQKTSDTLQPL</sequence>
<dbReference type="GO" id="GO:0003676">
    <property type="term" value="F:nucleic acid binding"/>
    <property type="evidence" value="ECO:0007669"/>
    <property type="project" value="InterPro"/>
</dbReference>
<dbReference type="KEGG" id="eiv:EIN_267490"/>
<dbReference type="RefSeq" id="XP_004257804.1">
    <property type="nucleotide sequence ID" value="XM_004257756.1"/>
</dbReference>
<dbReference type="EMBL" id="KB206479">
    <property type="protein sequence ID" value="ELP91033.1"/>
    <property type="molecule type" value="Genomic_DNA"/>
</dbReference>